<keyword evidence="3" id="KW-1185">Reference proteome</keyword>
<feature type="compositionally biased region" description="Polar residues" evidence="1">
    <location>
        <begin position="1"/>
        <end position="13"/>
    </location>
</feature>
<sequence>MDKYQQSQKNKLFSPNRHDPTLSPRSAGTAVCPRCSALYQAGSWAWQTPQASLPADVTEVVCPACRRIEDKVPAGTLTLSGEFLKAHHDEILNLIHNTETLEKAEHAMERLLEVTTLDEVVQVTTTGIHLANRIGHALDSAYKGQTQYHYDDDQTHVSIHWQRD</sequence>
<gene>
    <name evidence="2" type="ORF">SAMN05216190_107115</name>
</gene>
<dbReference type="InterPro" id="IPR047706">
    <property type="entry name" value="BCAM0308-like"/>
</dbReference>
<dbReference type="NCBIfam" id="NF040826">
    <property type="entry name" value="lxa_BCAM0308"/>
    <property type="match status" value="1"/>
</dbReference>
<dbReference type="STRING" id="289003.SAMN05216190_107115"/>
<dbReference type="OrthoDB" id="9785278at2"/>
<dbReference type="Proteomes" id="UP000198784">
    <property type="component" value="Unassembled WGS sequence"/>
</dbReference>
<evidence type="ECO:0000313" key="3">
    <source>
        <dbReference type="Proteomes" id="UP000198784"/>
    </source>
</evidence>
<evidence type="ECO:0000313" key="2">
    <source>
        <dbReference type="EMBL" id="SFP26117.1"/>
    </source>
</evidence>
<dbReference type="EMBL" id="FOWX01000007">
    <property type="protein sequence ID" value="SFP26117.1"/>
    <property type="molecule type" value="Genomic_DNA"/>
</dbReference>
<dbReference type="RefSeq" id="WP_090499334.1">
    <property type="nucleotide sequence ID" value="NZ_FOWX01000007.1"/>
</dbReference>
<protein>
    <recommendedName>
        <fullName evidence="4">ATPase</fullName>
    </recommendedName>
</protein>
<dbReference type="AlphaFoldDB" id="A0A1I5NWK6"/>
<reference evidence="3" key="1">
    <citation type="submission" date="2016-10" db="EMBL/GenBank/DDBJ databases">
        <authorList>
            <person name="Varghese N."/>
            <person name="Submissions S."/>
        </authorList>
    </citation>
    <scope>NUCLEOTIDE SEQUENCE [LARGE SCALE GENOMIC DNA]</scope>
    <source>
        <strain evidence="3">DSM 17834</strain>
    </source>
</reference>
<organism evidence="2 3">
    <name type="scientific">Pseudomonas borbori</name>
    <dbReference type="NCBI Taxonomy" id="289003"/>
    <lineage>
        <taxon>Bacteria</taxon>
        <taxon>Pseudomonadati</taxon>
        <taxon>Pseudomonadota</taxon>
        <taxon>Gammaproteobacteria</taxon>
        <taxon>Pseudomonadales</taxon>
        <taxon>Pseudomonadaceae</taxon>
        <taxon>Pseudomonas</taxon>
    </lineage>
</organism>
<accession>A0A1I5NWK6</accession>
<evidence type="ECO:0008006" key="4">
    <source>
        <dbReference type="Google" id="ProtNLM"/>
    </source>
</evidence>
<evidence type="ECO:0000256" key="1">
    <source>
        <dbReference type="SAM" id="MobiDB-lite"/>
    </source>
</evidence>
<feature type="region of interest" description="Disordered" evidence="1">
    <location>
        <begin position="1"/>
        <end position="26"/>
    </location>
</feature>
<proteinExistence type="predicted"/>
<name>A0A1I5NWK6_9PSED</name>